<protein>
    <submittedName>
        <fullName evidence="1">Uncharacterized protein</fullName>
    </submittedName>
</protein>
<feature type="non-terminal residue" evidence="1">
    <location>
        <position position="1"/>
    </location>
</feature>
<evidence type="ECO:0000313" key="1">
    <source>
        <dbReference type="EMBL" id="ETE67105.1"/>
    </source>
</evidence>
<proteinExistence type="predicted"/>
<dbReference type="AlphaFoldDB" id="V8NYI0"/>
<accession>V8NYI0</accession>
<comment type="caution">
    <text evidence="1">The sequence shown here is derived from an EMBL/GenBank/DDBJ whole genome shotgun (WGS) entry which is preliminary data.</text>
</comment>
<sequence length="161" mass="16905">MAIKGGAASLTYLPPSIQVNWEGKEMTGLSVRISWLDTPSVSCHLTFLAMADFTVTLSQLQRSWTHPSFLSFAPFPRLESILSVLLPTSCQAPEPAHPPLGFPALGSGDGHEASVPALPKTGAQLAKVSGASYALKLAVGCFSLLHGDHVFIGNGDGGYSQ</sequence>
<gene>
    <name evidence="1" type="ORF">L345_07114</name>
</gene>
<keyword evidence="2" id="KW-1185">Reference proteome</keyword>
<evidence type="ECO:0000313" key="2">
    <source>
        <dbReference type="Proteomes" id="UP000018936"/>
    </source>
</evidence>
<name>V8NYI0_OPHHA</name>
<reference evidence="1 2" key="1">
    <citation type="journal article" date="2013" name="Proc. Natl. Acad. Sci. U.S.A.">
        <title>The king cobra genome reveals dynamic gene evolution and adaptation in the snake venom system.</title>
        <authorList>
            <person name="Vonk F.J."/>
            <person name="Casewell N.R."/>
            <person name="Henkel C.V."/>
            <person name="Heimberg A.M."/>
            <person name="Jansen H.J."/>
            <person name="McCleary R.J."/>
            <person name="Kerkkamp H.M."/>
            <person name="Vos R.A."/>
            <person name="Guerreiro I."/>
            <person name="Calvete J.J."/>
            <person name="Wuster W."/>
            <person name="Woods A.E."/>
            <person name="Logan J.M."/>
            <person name="Harrison R.A."/>
            <person name="Castoe T.A."/>
            <person name="de Koning A.P."/>
            <person name="Pollock D.D."/>
            <person name="Yandell M."/>
            <person name="Calderon D."/>
            <person name="Renjifo C."/>
            <person name="Currier R.B."/>
            <person name="Salgado D."/>
            <person name="Pla D."/>
            <person name="Sanz L."/>
            <person name="Hyder A.S."/>
            <person name="Ribeiro J.M."/>
            <person name="Arntzen J.W."/>
            <person name="van den Thillart G.E."/>
            <person name="Boetzer M."/>
            <person name="Pirovano W."/>
            <person name="Dirks R.P."/>
            <person name="Spaink H.P."/>
            <person name="Duboule D."/>
            <person name="McGlinn E."/>
            <person name="Kini R.M."/>
            <person name="Richardson M.K."/>
        </authorList>
    </citation>
    <scope>NUCLEOTIDE SEQUENCE</scope>
    <source>
        <tissue evidence="1">Blood</tissue>
    </source>
</reference>
<organism evidence="1 2">
    <name type="scientific">Ophiophagus hannah</name>
    <name type="common">King cobra</name>
    <name type="synonym">Naja hannah</name>
    <dbReference type="NCBI Taxonomy" id="8665"/>
    <lineage>
        <taxon>Eukaryota</taxon>
        <taxon>Metazoa</taxon>
        <taxon>Chordata</taxon>
        <taxon>Craniata</taxon>
        <taxon>Vertebrata</taxon>
        <taxon>Euteleostomi</taxon>
        <taxon>Lepidosauria</taxon>
        <taxon>Squamata</taxon>
        <taxon>Bifurcata</taxon>
        <taxon>Unidentata</taxon>
        <taxon>Episquamata</taxon>
        <taxon>Toxicofera</taxon>
        <taxon>Serpentes</taxon>
        <taxon>Colubroidea</taxon>
        <taxon>Elapidae</taxon>
        <taxon>Elapinae</taxon>
        <taxon>Ophiophagus</taxon>
    </lineage>
</organism>
<dbReference type="Proteomes" id="UP000018936">
    <property type="component" value="Unassembled WGS sequence"/>
</dbReference>
<dbReference type="EMBL" id="AZIM01001390">
    <property type="protein sequence ID" value="ETE67105.1"/>
    <property type="molecule type" value="Genomic_DNA"/>
</dbReference>